<dbReference type="Proteomes" id="UP001317516">
    <property type="component" value="Chromosome"/>
</dbReference>
<evidence type="ECO:0000313" key="2">
    <source>
        <dbReference type="Proteomes" id="UP001317516"/>
    </source>
</evidence>
<evidence type="ECO:0000313" key="1">
    <source>
        <dbReference type="EMBL" id="BDU62585.1"/>
    </source>
</evidence>
<accession>A0ABM8DJ68</accession>
<reference evidence="1 2" key="1">
    <citation type="submission" date="2022-11" db="EMBL/GenBank/DDBJ databases">
        <title>Genome sequence of clinical isolate of the human pathogenic Borrelia fainii.</title>
        <authorList>
            <person name="Itokawa K."/>
            <person name="Sato K."/>
            <person name="Qiu Y."/>
        </authorList>
    </citation>
    <scope>NUCLEOTIDE SEQUENCE [LARGE SCALE GENOMIC DNA]</scope>
    <source>
        <strain evidence="1 2">Qtaro</strain>
    </source>
</reference>
<sequence>MTNHKNSFFIKEGPKEVDFDIDGVFSQHSVNGKIISLRSEEIKDLLDEKLLKLDYCLKQRHSELVDYLKKVEGRISRVEDEILGRSLSEHEEVDNFSLKTMNFMNFQNEANVKENEFGELVKKENNLPNVSLDQEELDALLEGLNEISSDNKKSFSNSNKSDNDEDIGISFDKALKDESSNVNIDYALFSNTKSNTHNVVDLLSNKKDKEEIESVGIDFTTSQDNDSLSESSSVGLTNVVNGDDSKVQDLMINLNIDEKILKKPVLDQSSVNVDLEVKNSAYLDNFVLDKKLSNIESVEKENVSSYEQDNLRDHDYSLGDSLNKIEYFDKSLEDLNSEKFKEGDEELSNFNDIAVHKIDSVDVNLSNDASVSKRDDVVNNNALRQNQEIDNISSDLKKLDNFEDMLKADLNCVDLQCCIEDFEEENLYDAEVSDLEEKLEQYEELNSYSLKGQEISDDSYASDFSFSDVETIINKFSDNEYLSKIRLNDEERVVLVNFINKLESDLEPSTKGNSFKIKKEYEILQKIKRLLVRE</sequence>
<proteinExistence type="predicted"/>
<keyword evidence="2" id="KW-1185">Reference proteome</keyword>
<protein>
    <submittedName>
        <fullName evidence="1">Uncharacterized protein</fullName>
    </submittedName>
</protein>
<organism evidence="1 2">
    <name type="scientific">Candidatus Borrelia fainii</name>
    <dbReference type="NCBI Taxonomy" id="2518322"/>
    <lineage>
        <taxon>Bacteria</taxon>
        <taxon>Pseudomonadati</taxon>
        <taxon>Spirochaetota</taxon>
        <taxon>Spirochaetia</taxon>
        <taxon>Spirochaetales</taxon>
        <taxon>Borreliaceae</taxon>
        <taxon>Borrelia</taxon>
    </lineage>
</organism>
<dbReference type="EMBL" id="AP027070">
    <property type="protein sequence ID" value="BDU62585.1"/>
    <property type="molecule type" value="Genomic_DNA"/>
</dbReference>
<gene>
    <name evidence="1" type="ORF">BOFE_01250</name>
</gene>
<name>A0ABM8DJ68_9SPIR</name>